<dbReference type="RefSeq" id="WP_273639491.1">
    <property type="nucleotide sequence ID" value="NZ_JAQQXP010000001.1"/>
</dbReference>
<dbReference type="EMBL" id="JAQQXP010000001">
    <property type="protein sequence ID" value="MDC8830567.1"/>
    <property type="molecule type" value="Genomic_DNA"/>
</dbReference>
<keyword evidence="1" id="KW-1133">Transmembrane helix</keyword>
<proteinExistence type="predicted"/>
<dbReference type="Pfam" id="PF04247">
    <property type="entry name" value="SirB"/>
    <property type="match status" value="1"/>
</dbReference>
<sequence length="124" mass="14006">MYMMAKHLHLTAVALSILLFLIRFLYGQVNPQFLQRKWVKIVPHVIDTFLLASAAWLCVILAQYPLVNAWLTVKVLGVIGYILMGLLALKWAQTKTMRWIGFTGALLCLAVTAKVAVTKDVFFL</sequence>
<feature type="transmembrane region" description="Helical" evidence="1">
    <location>
        <begin position="97"/>
        <end position="117"/>
    </location>
</feature>
<keyword evidence="3" id="KW-1185">Reference proteome</keyword>
<evidence type="ECO:0000313" key="3">
    <source>
        <dbReference type="Proteomes" id="UP001218788"/>
    </source>
</evidence>
<dbReference type="PANTHER" id="PTHR39594:SF1">
    <property type="entry name" value="PROTEIN YCHQ"/>
    <property type="match status" value="1"/>
</dbReference>
<evidence type="ECO:0000256" key="1">
    <source>
        <dbReference type="SAM" id="Phobius"/>
    </source>
</evidence>
<dbReference type="Proteomes" id="UP001218788">
    <property type="component" value="Unassembled WGS sequence"/>
</dbReference>
<accession>A0ABT5L106</accession>
<feature type="transmembrane region" description="Helical" evidence="1">
    <location>
        <begin position="43"/>
        <end position="62"/>
    </location>
</feature>
<name>A0ABT5L106_9ALTE</name>
<protein>
    <submittedName>
        <fullName evidence="2">SirB2 family protein</fullName>
    </submittedName>
</protein>
<dbReference type="PIRSF" id="PIRSF005610">
    <property type="entry name" value="SirB"/>
    <property type="match status" value="1"/>
</dbReference>
<organism evidence="2 3">
    <name type="scientific">Alteromonas gilva</name>
    <dbReference type="NCBI Taxonomy" id="2987522"/>
    <lineage>
        <taxon>Bacteria</taxon>
        <taxon>Pseudomonadati</taxon>
        <taxon>Pseudomonadota</taxon>
        <taxon>Gammaproteobacteria</taxon>
        <taxon>Alteromonadales</taxon>
        <taxon>Alteromonadaceae</taxon>
        <taxon>Alteromonas/Salinimonas group</taxon>
        <taxon>Alteromonas</taxon>
    </lineage>
</organism>
<feature type="transmembrane region" description="Helical" evidence="1">
    <location>
        <begin position="69"/>
        <end position="91"/>
    </location>
</feature>
<evidence type="ECO:0000313" key="2">
    <source>
        <dbReference type="EMBL" id="MDC8830567.1"/>
    </source>
</evidence>
<comment type="caution">
    <text evidence="2">The sequence shown here is derived from an EMBL/GenBank/DDBJ whole genome shotgun (WGS) entry which is preliminary data.</text>
</comment>
<dbReference type="PANTHER" id="PTHR39594">
    <property type="entry name" value="PROTEIN YCHQ"/>
    <property type="match status" value="1"/>
</dbReference>
<keyword evidence="1" id="KW-0812">Transmembrane</keyword>
<gene>
    <name evidence="2" type="ORF">OIK42_07315</name>
</gene>
<keyword evidence="1" id="KW-0472">Membrane</keyword>
<reference evidence="2 3" key="1">
    <citation type="submission" date="2022-10" db="EMBL/GenBank/DDBJ databases">
        <title>Alteromonas sp. chi3 Genome sequencing.</title>
        <authorList>
            <person name="Park S."/>
        </authorList>
    </citation>
    <scope>NUCLEOTIDE SEQUENCE [LARGE SCALE GENOMIC DNA]</scope>
    <source>
        <strain evidence="3">chi3</strain>
    </source>
</reference>
<dbReference type="InterPro" id="IPR007360">
    <property type="entry name" value="SirB"/>
</dbReference>